<dbReference type="InterPro" id="IPR004147">
    <property type="entry name" value="ABC1_dom"/>
</dbReference>
<dbReference type="GO" id="GO:0010287">
    <property type="term" value="C:plastoglobule"/>
    <property type="evidence" value="ECO:0007669"/>
    <property type="project" value="TreeGrafter"/>
</dbReference>
<name>A0A7J7L8F2_9MAGN</name>
<dbReference type="InterPro" id="IPR051130">
    <property type="entry name" value="Mito_struct-func_regulator"/>
</dbReference>
<dbReference type="Proteomes" id="UP000541444">
    <property type="component" value="Unassembled WGS sequence"/>
</dbReference>
<dbReference type="AlphaFoldDB" id="A0A7J7L8F2"/>
<keyword evidence="3" id="KW-1185">Reference proteome</keyword>
<accession>A0A7J7L8F2</accession>
<protein>
    <recommendedName>
        <fullName evidence="1">ABC1 atypical kinase-like domain-containing protein</fullName>
    </recommendedName>
</protein>
<dbReference type="OrthoDB" id="427480at2759"/>
<evidence type="ECO:0000313" key="3">
    <source>
        <dbReference type="Proteomes" id="UP000541444"/>
    </source>
</evidence>
<evidence type="ECO:0000259" key="1">
    <source>
        <dbReference type="Pfam" id="PF03109"/>
    </source>
</evidence>
<dbReference type="SUPFAM" id="SSF56112">
    <property type="entry name" value="Protein kinase-like (PK-like)"/>
    <property type="match status" value="1"/>
</dbReference>
<dbReference type="GO" id="GO:0005886">
    <property type="term" value="C:plasma membrane"/>
    <property type="evidence" value="ECO:0007669"/>
    <property type="project" value="TreeGrafter"/>
</dbReference>
<organism evidence="2 3">
    <name type="scientific">Kingdonia uniflora</name>
    <dbReference type="NCBI Taxonomy" id="39325"/>
    <lineage>
        <taxon>Eukaryota</taxon>
        <taxon>Viridiplantae</taxon>
        <taxon>Streptophyta</taxon>
        <taxon>Embryophyta</taxon>
        <taxon>Tracheophyta</taxon>
        <taxon>Spermatophyta</taxon>
        <taxon>Magnoliopsida</taxon>
        <taxon>Ranunculales</taxon>
        <taxon>Circaeasteraceae</taxon>
        <taxon>Kingdonia</taxon>
    </lineage>
</organism>
<dbReference type="Pfam" id="PF03109">
    <property type="entry name" value="ABC1"/>
    <property type="match status" value="1"/>
</dbReference>
<proteinExistence type="predicted"/>
<dbReference type="PANTHER" id="PTHR43173:SF22">
    <property type="entry name" value="OS07G0227800 PROTEIN"/>
    <property type="match status" value="1"/>
</dbReference>
<sequence>MQLGLFSPLYLRKLFERMGATYIKLGQLIASAPTLFPPEYVEEFQKCFDRVPTVPFEEIQSILHDELGTIDSVYEYIDPVSIASASIAQVHGARLKGSSEDVVIKVLKRGIEDILVTDPNFVYIVARILEFLNPELSRASMAFQSIAVCDLLGHLIYSGTRN</sequence>
<dbReference type="InterPro" id="IPR011009">
    <property type="entry name" value="Kinase-like_dom_sf"/>
</dbReference>
<comment type="caution">
    <text evidence="2">The sequence shown here is derived from an EMBL/GenBank/DDBJ whole genome shotgun (WGS) entry which is preliminary data.</text>
</comment>
<evidence type="ECO:0000313" key="2">
    <source>
        <dbReference type="EMBL" id="KAF6138916.1"/>
    </source>
</evidence>
<dbReference type="PANTHER" id="PTHR43173">
    <property type="entry name" value="ABC1 FAMILY PROTEIN"/>
    <property type="match status" value="1"/>
</dbReference>
<reference evidence="2 3" key="1">
    <citation type="journal article" date="2020" name="IScience">
        <title>Genome Sequencing of the Endangered Kingdonia uniflora (Circaeasteraceae, Ranunculales) Reveals Potential Mechanisms of Evolutionary Specialization.</title>
        <authorList>
            <person name="Sun Y."/>
            <person name="Deng T."/>
            <person name="Zhang A."/>
            <person name="Moore M.J."/>
            <person name="Landis J.B."/>
            <person name="Lin N."/>
            <person name="Zhang H."/>
            <person name="Zhang X."/>
            <person name="Huang J."/>
            <person name="Zhang X."/>
            <person name="Sun H."/>
            <person name="Wang H."/>
        </authorList>
    </citation>
    <scope>NUCLEOTIDE SEQUENCE [LARGE SCALE GENOMIC DNA]</scope>
    <source>
        <strain evidence="2">TB1705</strain>
        <tissue evidence="2">Leaf</tissue>
    </source>
</reference>
<feature type="domain" description="ABC1 atypical kinase-like" evidence="1">
    <location>
        <begin position="48"/>
        <end position="139"/>
    </location>
</feature>
<gene>
    <name evidence="2" type="ORF">GIB67_025645</name>
</gene>
<dbReference type="EMBL" id="JACGCM010002537">
    <property type="protein sequence ID" value="KAF6138916.1"/>
    <property type="molecule type" value="Genomic_DNA"/>
</dbReference>